<dbReference type="EMBL" id="MLCF01000002">
    <property type="protein sequence ID" value="OIV39507.1"/>
    <property type="molecule type" value="Genomic_DNA"/>
</dbReference>
<evidence type="ECO:0000259" key="1">
    <source>
        <dbReference type="PROSITE" id="PS50943"/>
    </source>
</evidence>
<gene>
    <name evidence="2" type="ORF">BIV57_00425</name>
</gene>
<comment type="caution">
    <text evidence="2">The sequence shown here is derived from an EMBL/GenBank/DDBJ whole genome shotgun (WGS) entry which is preliminary data.</text>
</comment>
<keyword evidence="3" id="KW-1185">Reference proteome</keyword>
<dbReference type="PROSITE" id="PS50943">
    <property type="entry name" value="HTH_CROC1"/>
    <property type="match status" value="1"/>
</dbReference>
<feature type="domain" description="HTH cro/C1-type" evidence="1">
    <location>
        <begin position="43"/>
        <end position="78"/>
    </location>
</feature>
<dbReference type="CDD" id="cd00093">
    <property type="entry name" value="HTH_XRE"/>
    <property type="match status" value="1"/>
</dbReference>
<dbReference type="AlphaFoldDB" id="A0A1J7BLC5"/>
<evidence type="ECO:0000313" key="2">
    <source>
        <dbReference type="EMBL" id="OIV39507.1"/>
    </source>
</evidence>
<name>A0A1J7BLC5_9ACTN</name>
<sequence length="434" mass="46018">MLRHSVPEVTALESWRLALGWTRHETVTAVGQLYRQDGLHPPGLSEAMLCRWEHGEERPGAEYAEALTRVYGATLRQLELARRCAGCDWACPPGDSGYGALGSTAPSPGAAAVTTAQGLPAVAESLQLAVADAPRGGPAVVAIAQAAVDHYSLEYSRHAPESLFTEVRRARHSLAGPLANPDDEQLATELRRAAGWMSALMGNLAHHLGDPTGARVHLCLAAALGDHCGDARLVAWTHGALAMTANAAREHLAALDHAEAGLARATSPLQRAQLMGWAKLPALAQMGRADAARATLNEADALLETAGDEPGRFGYDRAEHLLHTAEAQMALGHLHHAAAAAEESIGLKQQESPGWAAAVLNLCLAEAVREPGDAAGRALEVLDRVPVSHLRITSRTRLRRLEQTLSADTEAVRDLRERVRALPAPVDVHGRAAG</sequence>
<proteinExistence type="predicted"/>
<dbReference type="InterPro" id="IPR001387">
    <property type="entry name" value="Cro/C1-type_HTH"/>
</dbReference>
<reference evidence="2 3" key="1">
    <citation type="submission" date="2016-10" db="EMBL/GenBank/DDBJ databases">
        <title>Genome sequence of Streptomyces gilvigriseus MUSC 26.</title>
        <authorList>
            <person name="Lee L.-H."/>
            <person name="Ser H.-L."/>
        </authorList>
    </citation>
    <scope>NUCLEOTIDE SEQUENCE [LARGE SCALE GENOMIC DNA]</scope>
    <source>
        <strain evidence="2 3">MUSC 26</strain>
    </source>
</reference>
<dbReference type="Proteomes" id="UP000243342">
    <property type="component" value="Unassembled WGS sequence"/>
</dbReference>
<dbReference type="OrthoDB" id="4143037at2"/>
<dbReference type="STRING" id="1428644.BIV57_00425"/>
<protein>
    <recommendedName>
        <fullName evidence="1">HTH cro/C1-type domain-containing protein</fullName>
    </recommendedName>
</protein>
<evidence type="ECO:0000313" key="3">
    <source>
        <dbReference type="Proteomes" id="UP000243342"/>
    </source>
</evidence>
<organism evidence="2 3">
    <name type="scientific">Mangrovactinospora gilvigrisea</name>
    <dbReference type="NCBI Taxonomy" id="1428644"/>
    <lineage>
        <taxon>Bacteria</taxon>
        <taxon>Bacillati</taxon>
        <taxon>Actinomycetota</taxon>
        <taxon>Actinomycetes</taxon>
        <taxon>Kitasatosporales</taxon>
        <taxon>Streptomycetaceae</taxon>
        <taxon>Mangrovactinospora</taxon>
    </lineage>
</organism>
<accession>A0A1J7BLC5</accession>